<dbReference type="PANTHER" id="PTHR30093:SF47">
    <property type="entry name" value="TYPE IV PILUS NON-CORE MINOR PILIN PILE"/>
    <property type="match status" value="1"/>
</dbReference>
<dbReference type="Proteomes" id="UP000646745">
    <property type="component" value="Unassembled WGS sequence"/>
</dbReference>
<dbReference type="Pfam" id="PF07963">
    <property type="entry name" value="N_methyl"/>
    <property type="match status" value="1"/>
</dbReference>
<protein>
    <submittedName>
        <fullName evidence="3">Type IV pilin</fullName>
    </submittedName>
</protein>
<dbReference type="Pfam" id="PF16732">
    <property type="entry name" value="ComP_DUS"/>
    <property type="match status" value="1"/>
</dbReference>
<organism evidence="3 4">
    <name type="scientific">Salinicola rhizosphaerae</name>
    <dbReference type="NCBI Taxonomy" id="1443141"/>
    <lineage>
        <taxon>Bacteria</taxon>
        <taxon>Pseudomonadati</taxon>
        <taxon>Pseudomonadota</taxon>
        <taxon>Gammaproteobacteria</taxon>
        <taxon>Oceanospirillales</taxon>
        <taxon>Halomonadaceae</taxon>
        <taxon>Salinicola</taxon>
    </lineage>
</organism>
<keyword evidence="2" id="KW-0812">Transmembrane</keyword>
<feature type="transmembrane region" description="Helical" evidence="2">
    <location>
        <begin position="12"/>
        <end position="34"/>
    </location>
</feature>
<dbReference type="InterPro" id="IPR012902">
    <property type="entry name" value="N_methyl_site"/>
</dbReference>
<dbReference type="NCBIfam" id="TIGR02532">
    <property type="entry name" value="IV_pilin_GFxxxE"/>
    <property type="match status" value="1"/>
</dbReference>
<sequence length="141" mass="15249">MKSLSRARGFTLIELMIAVVIVGILAAIAIPSYLRYVERAQARDAQAAMQSLALALERRYSQIYRYGEDTQEAESPVDLDLSPSQSPESGTAKYDLKLTVSGDGQSYTIEASRSDGRTSGECDVMTLTSEGTRTPASGECD</sequence>
<dbReference type="PANTHER" id="PTHR30093">
    <property type="entry name" value="GENERAL SECRETION PATHWAY PROTEIN G"/>
    <property type="match status" value="1"/>
</dbReference>
<gene>
    <name evidence="3" type="ORF">GCM10009038_35480</name>
</gene>
<evidence type="ECO:0000313" key="4">
    <source>
        <dbReference type="Proteomes" id="UP000646745"/>
    </source>
</evidence>
<dbReference type="EMBL" id="BMZI01000009">
    <property type="protein sequence ID" value="GHB33508.1"/>
    <property type="molecule type" value="Genomic_DNA"/>
</dbReference>
<name>A0ABQ3EGN4_9GAMM</name>
<evidence type="ECO:0000256" key="2">
    <source>
        <dbReference type="SAM" id="Phobius"/>
    </source>
</evidence>
<feature type="region of interest" description="Disordered" evidence="1">
    <location>
        <begin position="67"/>
        <end position="95"/>
    </location>
</feature>
<evidence type="ECO:0000256" key="1">
    <source>
        <dbReference type="SAM" id="MobiDB-lite"/>
    </source>
</evidence>
<keyword evidence="4" id="KW-1185">Reference proteome</keyword>
<accession>A0ABQ3EGN4</accession>
<reference evidence="4" key="1">
    <citation type="journal article" date="2019" name="Int. J. Syst. Evol. Microbiol.">
        <title>The Global Catalogue of Microorganisms (GCM) 10K type strain sequencing project: providing services to taxonomists for standard genome sequencing and annotation.</title>
        <authorList>
            <consortium name="The Broad Institute Genomics Platform"/>
            <consortium name="The Broad Institute Genome Sequencing Center for Infectious Disease"/>
            <person name="Wu L."/>
            <person name="Ma J."/>
        </authorList>
    </citation>
    <scope>NUCLEOTIDE SEQUENCE [LARGE SCALE GENOMIC DNA]</scope>
    <source>
        <strain evidence="4">KCTC 32998</strain>
    </source>
</reference>
<proteinExistence type="predicted"/>
<dbReference type="InterPro" id="IPR031982">
    <property type="entry name" value="PilE-like"/>
</dbReference>
<dbReference type="PROSITE" id="PS00409">
    <property type="entry name" value="PROKAR_NTER_METHYL"/>
    <property type="match status" value="1"/>
</dbReference>
<evidence type="ECO:0000313" key="3">
    <source>
        <dbReference type="EMBL" id="GHB33508.1"/>
    </source>
</evidence>
<keyword evidence="2" id="KW-0472">Membrane</keyword>
<keyword evidence="2" id="KW-1133">Transmembrane helix</keyword>
<dbReference type="RefSeq" id="WP_189446088.1">
    <property type="nucleotide sequence ID" value="NZ_BMZI01000009.1"/>
</dbReference>
<feature type="region of interest" description="Disordered" evidence="1">
    <location>
        <begin position="107"/>
        <end position="141"/>
    </location>
</feature>
<dbReference type="SUPFAM" id="SSF54523">
    <property type="entry name" value="Pili subunits"/>
    <property type="match status" value="1"/>
</dbReference>
<dbReference type="Gene3D" id="3.30.700.10">
    <property type="entry name" value="Glycoprotein, Type 4 Pilin"/>
    <property type="match status" value="1"/>
</dbReference>
<feature type="compositionally biased region" description="Polar residues" evidence="1">
    <location>
        <begin position="126"/>
        <end position="135"/>
    </location>
</feature>
<comment type="caution">
    <text evidence="3">The sequence shown here is derived from an EMBL/GenBank/DDBJ whole genome shotgun (WGS) entry which is preliminary data.</text>
</comment>
<dbReference type="InterPro" id="IPR045584">
    <property type="entry name" value="Pilin-like"/>
</dbReference>